<name>A0A6J7RUN7_9ZZZZ</name>
<accession>A0A6J7RUN7</accession>
<evidence type="ECO:0000313" key="1">
    <source>
        <dbReference type="EMBL" id="CAB4697867.1"/>
    </source>
</evidence>
<dbReference type="EMBL" id="CAFBPW010000072">
    <property type="protein sequence ID" value="CAB5032535.1"/>
    <property type="molecule type" value="Genomic_DNA"/>
</dbReference>
<dbReference type="EMBL" id="CAEZXS010000078">
    <property type="protein sequence ID" value="CAB4697867.1"/>
    <property type="molecule type" value="Genomic_DNA"/>
</dbReference>
<dbReference type="EMBL" id="CAFBOG010000152">
    <property type="protein sequence ID" value="CAB4988534.1"/>
    <property type="molecule type" value="Genomic_DNA"/>
</dbReference>
<gene>
    <name evidence="1" type="ORF">UFOPK2582_00788</name>
    <name evidence="2" type="ORF">UFOPK3914_01463</name>
    <name evidence="3" type="ORF">UFOPK4173_00787</name>
</gene>
<sequence>MTVRLTTEVSTTAGRISFQHDAQILLVSASPSMMNEWHMTTA</sequence>
<organism evidence="3">
    <name type="scientific">freshwater metagenome</name>
    <dbReference type="NCBI Taxonomy" id="449393"/>
    <lineage>
        <taxon>unclassified sequences</taxon>
        <taxon>metagenomes</taxon>
        <taxon>ecological metagenomes</taxon>
    </lineage>
</organism>
<dbReference type="AlphaFoldDB" id="A0A6J7RUN7"/>
<evidence type="ECO:0000313" key="3">
    <source>
        <dbReference type="EMBL" id="CAB5032535.1"/>
    </source>
</evidence>
<reference evidence="3" key="1">
    <citation type="submission" date="2020-05" db="EMBL/GenBank/DDBJ databases">
        <authorList>
            <person name="Chiriac C."/>
            <person name="Salcher M."/>
            <person name="Ghai R."/>
            <person name="Kavagutti S V."/>
        </authorList>
    </citation>
    <scope>NUCLEOTIDE SEQUENCE</scope>
</reference>
<protein>
    <submittedName>
        <fullName evidence="3">Unannotated protein</fullName>
    </submittedName>
</protein>
<evidence type="ECO:0000313" key="2">
    <source>
        <dbReference type="EMBL" id="CAB4988534.1"/>
    </source>
</evidence>
<proteinExistence type="predicted"/>